<reference evidence="1 2" key="1">
    <citation type="journal article" date="2019" name="Int. J. Syst. Evol. Microbiol.">
        <title>Thermogemmatispora aurantia sp. nov. and Thermogemmatispora argillosa sp. nov., within the class Ktedonobacteria, and emended description of the genus Thermogemmatispora.</title>
        <authorList>
            <person name="Zheng Y."/>
            <person name="Wang C.M."/>
            <person name="Sakai Y."/>
            <person name="Abe K."/>
            <person name="Yokota A."/>
            <person name="Yabe S."/>
        </authorList>
    </citation>
    <scope>NUCLEOTIDE SEQUENCE [LARGE SCALE GENOMIC DNA]</scope>
    <source>
        <strain evidence="1 2">A1-2</strain>
    </source>
</reference>
<dbReference type="AlphaFoldDB" id="A0A5J4K6A6"/>
<gene>
    <name evidence="1" type="ORF">KTAU_08470</name>
</gene>
<accession>A0A5J4K6A6</accession>
<evidence type="ECO:0000313" key="2">
    <source>
        <dbReference type="Proteomes" id="UP000334820"/>
    </source>
</evidence>
<organism evidence="1 2">
    <name type="scientific">Thermogemmatispora aurantia</name>
    <dbReference type="NCBI Taxonomy" id="2045279"/>
    <lineage>
        <taxon>Bacteria</taxon>
        <taxon>Bacillati</taxon>
        <taxon>Chloroflexota</taxon>
        <taxon>Ktedonobacteria</taxon>
        <taxon>Thermogemmatisporales</taxon>
        <taxon>Thermogemmatisporaceae</taxon>
        <taxon>Thermogemmatispora</taxon>
    </lineage>
</organism>
<keyword evidence="2" id="KW-1185">Reference proteome</keyword>
<name>A0A5J4K6A6_9CHLR</name>
<sequence length="50" mass="5787">MTELPEPQPVEVIHHRLFKGWCSQCQKWHEAPLDLHEQALGQGRVRGALE</sequence>
<dbReference type="RefSeq" id="WP_170293038.1">
    <property type="nucleotide sequence ID" value="NZ_BKZV01000001.1"/>
</dbReference>
<dbReference type="EMBL" id="BKZV01000001">
    <property type="protein sequence ID" value="GER82209.1"/>
    <property type="molecule type" value="Genomic_DNA"/>
</dbReference>
<protein>
    <submittedName>
        <fullName evidence="1">Uncharacterized protein</fullName>
    </submittedName>
</protein>
<proteinExistence type="predicted"/>
<dbReference type="Proteomes" id="UP000334820">
    <property type="component" value="Unassembled WGS sequence"/>
</dbReference>
<evidence type="ECO:0000313" key="1">
    <source>
        <dbReference type="EMBL" id="GER82209.1"/>
    </source>
</evidence>
<comment type="caution">
    <text evidence="1">The sequence shown here is derived from an EMBL/GenBank/DDBJ whole genome shotgun (WGS) entry which is preliminary data.</text>
</comment>